<accession>A0A8C4VK03</accession>
<evidence type="ECO:0000313" key="6">
    <source>
        <dbReference type="Proteomes" id="UP000694390"/>
    </source>
</evidence>
<feature type="coiled-coil region" evidence="3">
    <location>
        <begin position="123"/>
        <end position="164"/>
    </location>
</feature>
<evidence type="ECO:0000259" key="4">
    <source>
        <dbReference type="PROSITE" id="PS50209"/>
    </source>
</evidence>
<proteinExistence type="predicted"/>
<protein>
    <submittedName>
        <fullName evidence="5">Caspase recruitment domain family member 10</fullName>
    </submittedName>
</protein>
<dbReference type="SUPFAM" id="SSF47986">
    <property type="entry name" value="DEATH domain"/>
    <property type="match status" value="1"/>
</dbReference>
<keyword evidence="6" id="KW-1185">Reference proteome</keyword>
<name>A0A8C4VK03_9SAUR</name>
<feature type="coiled-coil region" evidence="3">
    <location>
        <begin position="196"/>
        <end position="403"/>
    </location>
</feature>
<feature type="domain" description="CARD" evidence="4">
    <location>
        <begin position="1"/>
        <end position="84"/>
    </location>
</feature>
<evidence type="ECO:0000313" key="5">
    <source>
        <dbReference type="Ensembl" id="ENSGEVP00005000389.1"/>
    </source>
</evidence>
<dbReference type="GO" id="GO:0005737">
    <property type="term" value="C:cytoplasm"/>
    <property type="evidence" value="ECO:0007669"/>
    <property type="project" value="TreeGrafter"/>
</dbReference>
<dbReference type="InterPro" id="IPR011029">
    <property type="entry name" value="DEATH-like_dom_sf"/>
</dbReference>
<dbReference type="Ensembl" id="ENSGEVT00005000425.1">
    <property type="protein sequence ID" value="ENSGEVP00005000389.1"/>
    <property type="gene ID" value="ENSGEVG00005000331.1"/>
</dbReference>
<reference evidence="5" key="1">
    <citation type="submission" date="2025-08" db="UniProtKB">
        <authorList>
            <consortium name="Ensembl"/>
        </authorList>
    </citation>
    <scope>IDENTIFICATION</scope>
</reference>
<keyword evidence="2 3" id="KW-0175">Coiled coil</keyword>
<dbReference type="GO" id="GO:0042981">
    <property type="term" value="P:regulation of apoptotic process"/>
    <property type="evidence" value="ECO:0007669"/>
    <property type="project" value="InterPro"/>
</dbReference>
<dbReference type="AlphaFoldDB" id="A0A8C4VK03"/>
<dbReference type="SUPFAM" id="SSF50156">
    <property type="entry name" value="PDZ domain-like"/>
    <property type="match status" value="1"/>
</dbReference>
<dbReference type="InterPro" id="IPR001315">
    <property type="entry name" value="CARD"/>
</dbReference>
<dbReference type="PROSITE" id="PS50209">
    <property type="entry name" value="CARD"/>
    <property type="match status" value="1"/>
</dbReference>
<evidence type="ECO:0000256" key="2">
    <source>
        <dbReference type="ARBA" id="ARBA00023054"/>
    </source>
</evidence>
<dbReference type="InterPro" id="IPR036034">
    <property type="entry name" value="PDZ_sf"/>
</dbReference>
<reference evidence="5" key="2">
    <citation type="submission" date="2025-09" db="UniProtKB">
        <authorList>
            <consortium name="Ensembl"/>
        </authorList>
    </citation>
    <scope>IDENTIFICATION</scope>
</reference>
<dbReference type="OrthoDB" id="8868836at2759"/>
<organism evidence="5 6">
    <name type="scientific">Gopherus evgoodei</name>
    <name type="common">Goodes thornscrub tortoise</name>
    <dbReference type="NCBI Taxonomy" id="1825980"/>
    <lineage>
        <taxon>Eukaryota</taxon>
        <taxon>Metazoa</taxon>
        <taxon>Chordata</taxon>
        <taxon>Craniata</taxon>
        <taxon>Vertebrata</taxon>
        <taxon>Euteleostomi</taxon>
        <taxon>Archelosauria</taxon>
        <taxon>Testudinata</taxon>
        <taxon>Testudines</taxon>
        <taxon>Cryptodira</taxon>
        <taxon>Durocryptodira</taxon>
        <taxon>Testudinoidea</taxon>
        <taxon>Testudinidae</taxon>
        <taxon>Gopherus</taxon>
    </lineage>
</organism>
<dbReference type="Gene3D" id="2.30.42.10">
    <property type="match status" value="1"/>
</dbReference>
<keyword evidence="1" id="KW-0597">Phosphoprotein</keyword>
<dbReference type="GO" id="GO:0090051">
    <property type="term" value="P:negative regulation of cell migration involved in sprouting angiogenesis"/>
    <property type="evidence" value="ECO:0007669"/>
    <property type="project" value="Ensembl"/>
</dbReference>
<sequence length="885" mass="101280">ESARHQLTRSLNPAKLTPYLRQCRVIDEQDEEEVLSSCRFPCKSNRTGHLMDILRCRGKRGYEAFLESLEFYYPEHFTQLTGREPAQRCSIILDEEGPEGLTQFLMLEVKKVRAQRKEHLVREHQLKVKNQALEEEQTRLRQKLQELLKVQERCQRLREEWESNSMALLRLKDENYMLAMRYAQLCEEKNLAVLRSRDLQLVVDQLKCKVTSLEEECRLLRKHVSAGPQREAEERGQPDTVPELQAENQRLMASLQELQSMLQAANEAQVPGSQRILLDILEHDWKEAQDERQELCQKLHSLQNELQRAEELRNKYLQEVENLQLKHQTLQNDCDLYKHRMNTVLSQLEEIEKERDQAIQNRDRVQLQYSQSLVEKDQYRKRVRALEEERDELRSKFSQVEGVESTLEPQLQQCQGNRDVGTSSYSLHSNLSSTWSLSNNPYPLGNGVMDTLGVPEVTPESEKDINRLSTFPFPPCAGSILRRQREDGSVPFKRTDTVPCKDNRLEFPIVVVFSLTRSLVVQLSSMDHLTNLVPQHRGLGGDISILGGNRTGIYVQWVKPGSEAESTGLREGCRLLEVSLEICHGMGCGESHSVSLVPGYQPLKETLEEGKKVTGDSFYVRTNLTFLEQSDPCSLCVKCQEILHVTDTMHRGRLEWYCARVDPLTLRDLDKGTVGLQSLVEKPSLWGLGTLVYSPSCLLDPDRSPKPYSLVRPLVVEAPRPVVLSPDCIAPKLIRNLLDLPTSRLDFHLCPAGEQSASASQLCLSSSEAIHSNKHCLLELGLQRVRDLIKSEIYPIIIHVEVTEKNVRGIRSLLRKPGQRDSDVVKLCQSAEQALRALPCSWACVDAQSWCHAEELVKVVRRCIFQEQNKVVWVEDGKLRGCCLH</sequence>
<dbReference type="Pfam" id="PF00619">
    <property type="entry name" value="CARD"/>
    <property type="match status" value="1"/>
</dbReference>
<dbReference type="Gene3D" id="2.30.30.40">
    <property type="entry name" value="SH3 Domains"/>
    <property type="match status" value="1"/>
</dbReference>
<evidence type="ECO:0000256" key="3">
    <source>
        <dbReference type="SAM" id="Coils"/>
    </source>
</evidence>
<dbReference type="Gene3D" id="3.40.50.300">
    <property type="entry name" value="P-loop containing nucleotide triphosphate hydrolases"/>
    <property type="match status" value="1"/>
</dbReference>
<dbReference type="PANTHER" id="PTHR14559:SF12">
    <property type="entry name" value="CASPASE RECRUITMENT DOMAIN-CONTAINING PROTEIN 10"/>
    <property type="match status" value="1"/>
</dbReference>
<dbReference type="FunFam" id="1.10.533.10:FF:000003">
    <property type="entry name" value="Caspase recruitment domain family, member 11"/>
    <property type="match status" value="1"/>
</dbReference>
<dbReference type="GeneTree" id="ENSGT00940000157763"/>
<dbReference type="GO" id="GO:1900182">
    <property type="term" value="P:positive regulation of protein localization to nucleus"/>
    <property type="evidence" value="ECO:0007669"/>
    <property type="project" value="Ensembl"/>
</dbReference>
<gene>
    <name evidence="5" type="primary">CARD10</name>
</gene>
<dbReference type="PANTHER" id="PTHR14559">
    <property type="entry name" value="CASPASE RECRUITMENT DOMAIN FAMILY"/>
    <property type="match status" value="1"/>
</dbReference>
<dbReference type="Gene3D" id="1.10.533.10">
    <property type="entry name" value="Death Domain, Fas"/>
    <property type="match status" value="1"/>
</dbReference>
<dbReference type="InterPro" id="IPR027417">
    <property type="entry name" value="P-loop_NTPase"/>
</dbReference>
<dbReference type="GO" id="GO:0050700">
    <property type="term" value="F:CARD domain binding"/>
    <property type="evidence" value="ECO:0007669"/>
    <property type="project" value="TreeGrafter"/>
</dbReference>
<evidence type="ECO:0000256" key="1">
    <source>
        <dbReference type="ARBA" id="ARBA00022553"/>
    </source>
</evidence>
<dbReference type="Proteomes" id="UP000694390">
    <property type="component" value="Unassembled WGS sequence"/>
</dbReference>